<dbReference type="Gene3D" id="3.40.50.2000">
    <property type="entry name" value="Glycogen Phosphorylase B"/>
    <property type="match status" value="2"/>
</dbReference>
<dbReference type="InterPro" id="IPR001296">
    <property type="entry name" value="Glyco_trans_1"/>
</dbReference>
<proteinExistence type="predicted"/>
<dbReference type="EMBL" id="CP060719">
    <property type="protein sequence ID" value="QNN69281.1"/>
    <property type="molecule type" value="Genomic_DNA"/>
</dbReference>
<evidence type="ECO:0000313" key="4">
    <source>
        <dbReference type="Proteomes" id="UP000515804"/>
    </source>
</evidence>
<reference evidence="3 4" key="1">
    <citation type="submission" date="2020-08" db="EMBL/GenBank/DDBJ databases">
        <title>Genome sequence of Thermomonas carbonis KCTC 42013T.</title>
        <authorList>
            <person name="Hyun D.-W."/>
            <person name="Bae J.-W."/>
        </authorList>
    </citation>
    <scope>NUCLEOTIDE SEQUENCE [LARGE SCALE GENOMIC DNA]</scope>
    <source>
        <strain evidence="3 4">KCTC 42013</strain>
    </source>
</reference>
<dbReference type="Proteomes" id="UP000515804">
    <property type="component" value="Chromosome"/>
</dbReference>
<evidence type="ECO:0000313" key="3">
    <source>
        <dbReference type="EMBL" id="QNN69281.1"/>
    </source>
</evidence>
<sequence length="405" mass="44116">MRIFFFNRYLPPDHSATSQLLGDLARHLAEGGSQVVLVGSRQRYDDATAMLPRNERIDGFDVVRVGGTRFGRDSLAGRALDYASYFLGAARVLWFQVGRGDTVVLMTDPPMLGALLGPLARWRGARCVNWLQDLFPEVAQALLGRSVRLLGAPLRWLRDQGVRTAACNVVICEGMAGRLVARGVDRKRLAIIENWTDDNAIQPMPAQDNPLRRQWGLQEKFVVGHSGNLGRAHDWRTMLDAATALRGRADIHFVMIGGGNGLEAFAAEAAQRGLENVSLHPYQSRDALVHSLSVPDLHWLSLHPALEGCILPSKLYGIRAAGRAALFIGATDGEVATRLRDTATGFAVAPGDASGARAGIERLADDRAQAHAMGARARADLKPRTAALALWRGLLDSPWPRQPLP</sequence>
<gene>
    <name evidence="3" type="ORF">H9L16_11420</name>
</gene>
<dbReference type="Pfam" id="PF13579">
    <property type="entry name" value="Glyco_trans_4_4"/>
    <property type="match status" value="1"/>
</dbReference>
<dbReference type="KEGG" id="tcn:H9L16_11420"/>
<dbReference type="RefSeq" id="WP_187551804.1">
    <property type="nucleotide sequence ID" value="NZ_BMZL01000002.1"/>
</dbReference>
<keyword evidence="4" id="KW-1185">Reference proteome</keyword>
<dbReference type="PANTHER" id="PTHR45947:SF3">
    <property type="entry name" value="SULFOQUINOVOSYL TRANSFERASE SQD2"/>
    <property type="match status" value="1"/>
</dbReference>
<name>A0A7G9SN56_9GAMM</name>
<dbReference type="Pfam" id="PF00534">
    <property type="entry name" value="Glycos_transf_1"/>
    <property type="match status" value="1"/>
</dbReference>
<keyword evidence="3" id="KW-0808">Transferase</keyword>
<feature type="domain" description="Glycosyl transferase family 1" evidence="1">
    <location>
        <begin position="211"/>
        <end position="379"/>
    </location>
</feature>
<accession>A0A7G9SN56</accession>
<feature type="domain" description="Glycosyltransferase subfamily 4-like N-terminal" evidence="2">
    <location>
        <begin position="22"/>
        <end position="195"/>
    </location>
</feature>
<dbReference type="AlphaFoldDB" id="A0A7G9SN56"/>
<dbReference type="PANTHER" id="PTHR45947">
    <property type="entry name" value="SULFOQUINOVOSYL TRANSFERASE SQD2"/>
    <property type="match status" value="1"/>
</dbReference>
<evidence type="ECO:0000259" key="2">
    <source>
        <dbReference type="Pfam" id="PF13579"/>
    </source>
</evidence>
<dbReference type="CDD" id="cd03794">
    <property type="entry name" value="GT4_WbuB-like"/>
    <property type="match status" value="1"/>
</dbReference>
<protein>
    <submittedName>
        <fullName evidence="3">Glycosyltransferase family 4 protein</fullName>
    </submittedName>
</protein>
<organism evidence="3 4">
    <name type="scientific">Thermomonas carbonis</name>
    <dbReference type="NCBI Taxonomy" id="1463158"/>
    <lineage>
        <taxon>Bacteria</taxon>
        <taxon>Pseudomonadati</taxon>
        <taxon>Pseudomonadota</taxon>
        <taxon>Gammaproteobacteria</taxon>
        <taxon>Lysobacterales</taxon>
        <taxon>Lysobacteraceae</taxon>
        <taxon>Thermomonas</taxon>
    </lineage>
</organism>
<dbReference type="InterPro" id="IPR028098">
    <property type="entry name" value="Glyco_trans_4-like_N"/>
</dbReference>
<dbReference type="GO" id="GO:0016758">
    <property type="term" value="F:hexosyltransferase activity"/>
    <property type="evidence" value="ECO:0007669"/>
    <property type="project" value="TreeGrafter"/>
</dbReference>
<evidence type="ECO:0000259" key="1">
    <source>
        <dbReference type="Pfam" id="PF00534"/>
    </source>
</evidence>
<dbReference type="SUPFAM" id="SSF53756">
    <property type="entry name" value="UDP-Glycosyltransferase/glycogen phosphorylase"/>
    <property type="match status" value="1"/>
</dbReference>
<dbReference type="InterPro" id="IPR050194">
    <property type="entry name" value="Glycosyltransferase_grp1"/>
</dbReference>